<dbReference type="InterPro" id="IPR050315">
    <property type="entry name" value="FAD-oxidoreductase_2"/>
</dbReference>
<comment type="cofactor">
    <cofactor evidence="1">
        <name>FAD</name>
        <dbReference type="ChEBI" id="CHEBI:57692"/>
    </cofactor>
</comment>
<dbReference type="SUPFAM" id="SSF56425">
    <property type="entry name" value="Succinate dehydrogenase/fumarate reductase flavoprotein, catalytic domain"/>
    <property type="match status" value="1"/>
</dbReference>
<organism evidence="6 7">
    <name type="scientific">Ligilactobacillus equi DSM 15833 = JCM 10991</name>
    <dbReference type="NCBI Taxonomy" id="1423740"/>
    <lineage>
        <taxon>Bacteria</taxon>
        <taxon>Bacillati</taxon>
        <taxon>Bacillota</taxon>
        <taxon>Bacilli</taxon>
        <taxon>Lactobacillales</taxon>
        <taxon>Lactobacillaceae</taxon>
        <taxon>Ligilactobacillus</taxon>
    </lineage>
</organism>
<name>A0A0R1TP56_9LACO</name>
<dbReference type="STRING" id="1423740.FC36_GL000369"/>
<dbReference type="GO" id="GO:0033765">
    <property type="term" value="F:steroid dehydrogenase activity, acting on the CH-CH group of donors"/>
    <property type="evidence" value="ECO:0007669"/>
    <property type="project" value="UniProtKB-ARBA"/>
</dbReference>
<keyword evidence="3" id="KW-0274">FAD</keyword>
<evidence type="ECO:0000256" key="3">
    <source>
        <dbReference type="ARBA" id="ARBA00022827"/>
    </source>
</evidence>
<dbReference type="Gene3D" id="3.90.700.10">
    <property type="entry name" value="Succinate dehydrogenase/fumarate reductase flavoprotein, catalytic domain"/>
    <property type="match status" value="1"/>
</dbReference>
<evidence type="ECO:0000256" key="1">
    <source>
        <dbReference type="ARBA" id="ARBA00001974"/>
    </source>
</evidence>
<dbReference type="Proteomes" id="UP000051048">
    <property type="component" value="Unassembled WGS sequence"/>
</dbReference>
<comment type="caution">
    <text evidence="6">The sequence shown here is derived from an EMBL/GenBank/DDBJ whole genome shotgun (WGS) entry which is preliminary data.</text>
</comment>
<dbReference type="InterPro" id="IPR036188">
    <property type="entry name" value="FAD/NAD-bd_sf"/>
</dbReference>
<proteinExistence type="predicted"/>
<dbReference type="Gene3D" id="3.50.50.60">
    <property type="entry name" value="FAD/NAD(P)-binding domain"/>
    <property type="match status" value="1"/>
</dbReference>
<protein>
    <submittedName>
        <fullName evidence="6">FAD binding domain protein</fullName>
    </submittedName>
</protein>
<reference evidence="6 7" key="1">
    <citation type="journal article" date="2015" name="Genome Announc.">
        <title>Expanding the biotechnology potential of lactobacilli through comparative genomics of 213 strains and associated genera.</title>
        <authorList>
            <person name="Sun Z."/>
            <person name="Harris H.M."/>
            <person name="McCann A."/>
            <person name="Guo C."/>
            <person name="Argimon S."/>
            <person name="Zhang W."/>
            <person name="Yang X."/>
            <person name="Jeffery I.B."/>
            <person name="Cooney J.C."/>
            <person name="Kagawa T.F."/>
            <person name="Liu W."/>
            <person name="Song Y."/>
            <person name="Salvetti E."/>
            <person name="Wrobel A."/>
            <person name="Rasinkangas P."/>
            <person name="Parkhill J."/>
            <person name="Rea M.C."/>
            <person name="O'Sullivan O."/>
            <person name="Ritari J."/>
            <person name="Douillard F.P."/>
            <person name="Paul Ross R."/>
            <person name="Yang R."/>
            <person name="Briner A.E."/>
            <person name="Felis G.E."/>
            <person name="de Vos W.M."/>
            <person name="Barrangou R."/>
            <person name="Klaenhammer T.R."/>
            <person name="Caufield P.W."/>
            <person name="Cui Y."/>
            <person name="Zhang H."/>
            <person name="O'Toole P.W."/>
        </authorList>
    </citation>
    <scope>NUCLEOTIDE SEQUENCE [LARGE SCALE GENOMIC DNA]</scope>
    <source>
        <strain evidence="6 7">DSM 15833</strain>
    </source>
</reference>
<dbReference type="SUPFAM" id="SSF51905">
    <property type="entry name" value="FAD/NAD(P)-binding domain"/>
    <property type="match status" value="1"/>
</dbReference>
<dbReference type="InterPro" id="IPR027477">
    <property type="entry name" value="Succ_DH/fumarate_Rdtase_cat_sf"/>
</dbReference>
<keyword evidence="4" id="KW-0560">Oxidoreductase</keyword>
<evidence type="ECO:0000259" key="5">
    <source>
        <dbReference type="Pfam" id="PF00890"/>
    </source>
</evidence>
<dbReference type="PANTHER" id="PTHR43400">
    <property type="entry name" value="FUMARATE REDUCTASE"/>
    <property type="match status" value="1"/>
</dbReference>
<gene>
    <name evidence="6" type="ORF">FC36_GL000369</name>
</gene>
<evidence type="ECO:0000313" key="7">
    <source>
        <dbReference type="Proteomes" id="UP000051048"/>
    </source>
</evidence>
<dbReference type="InterPro" id="IPR003953">
    <property type="entry name" value="FAD-dep_OxRdtase_2_FAD-bd"/>
</dbReference>
<feature type="domain" description="FAD-dependent oxidoreductase 2 FAD-binding" evidence="5">
    <location>
        <begin position="34"/>
        <end position="124"/>
    </location>
</feature>
<keyword evidence="2" id="KW-0285">Flavoprotein</keyword>
<dbReference type="EMBL" id="AZFH01000012">
    <property type="protein sequence ID" value="KRL83231.1"/>
    <property type="molecule type" value="Genomic_DNA"/>
</dbReference>
<sequence length="182" mass="19769">MASAEKLMEDTQQYVDKGLVVKADTIEELAEKLHLPVENLKKTVARNNELVVANMDKDFGKEPYRLTPVDKKPFYGCILGGRILCTFDGLRVNNDMQVVNDKYEPIKHLYAAGNDSGGFFFGSYPDRVPGLAASHAQTFGRLAGRHAATGSIVLGETAVPATSAPVKNMQVDVDETSGASQH</sequence>
<dbReference type="Pfam" id="PF00890">
    <property type="entry name" value="FAD_binding_2"/>
    <property type="match status" value="1"/>
</dbReference>
<dbReference type="AlphaFoldDB" id="A0A0R1TP56"/>
<evidence type="ECO:0000256" key="4">
    <source>
        <dbReference type="ARBA" id="ARBA00023002"/>
    </source>
</evidence>
<evidence type="ECO:0000256" key="2">
    <source>
        <dbReference type="ARBA" id="ARBA00022630"/>
    </source>
</evidence>
<dbReference type="PANTHER" id="PTHR43400:SF7">
    <property type="entry name" value="FAD-DEPENDENT OXIDOREDUCTASE 2 FAD BINDING DOMAIN-CONTAINING PROTEIN"/>
    <property type="match status" value="1"/>
</dbReference>
<dbReference type="PATRIC" id="fig|1423740.3.peg.398"/>
<dbReference type="RefSeq" id="WP_056986683.1">
    <property type="nucleotide sequence ID" value="NZ_AZFH01000012.1"/>
</dbReference>
<evidence type="ECO:0000313" key="6">
    <source>
        <dbReference type="EMBL" id="KRL83231.1"/>
    </source>
</evidence>
<accession>A0A0R1TP56</accession>